<feature type="compositionally biased region" description="Basic and acidic residues" evidence="13">
    <location>
        <begin position="88"/>
        <end position="103"/>
    </location>
</feature>
<dbReference type="GO" id="GO:0003697">
    <property type="term" value="F:single-stranded DNA binding"/>
    <property type="evidence" value="ECO:0007669"/>
    <property type="project" value="TreeGrafter"/>
</dbReference>
<comment type="similarity">
    <text evidence="2 12">Belongs to the DNA polymerase type-B family.</text>
</comment>
<gene>
    <name evidence="18" type="ORF">OBBRIDRAFT_234694</name>
</gene>
<evidence type="ECO:0000256" key="5">
    <source>
        <dbReference type="ARBA" id="ARBA00022705"/>
    </source>
</evidence>
<dbReference type="GO" id="GO:0006281">
    <property type="term" value="P:DNA repair"/>
    <property type="evidence" value="ECO:0007669"/>
    <property type="project" value="UniProtKB-ARBA"/>
</dbReference>
<dbReference type="Pfam" id="PF08996">
    <property type="entry name" value="zf-DNA_Pol"/>
    <property type="match status" value="1"/>
</dbReference>
<dbReference type="GO" id="GO:0006272">
    <property type="term" value="P:leading strand elongation"/>
    <property type="evidence" value="ECO:0007669"/>
    <property type="project" value="TreeGrafter"/>
</dbReference>
<dbReference type="PANTHER" id="PTHR45861">
    <property type="entry name" value="DNA POLYMERASE ALPHA CATALYTIC SUBUNIT"/>
    <property type="match status" value="1"/>
</dbReference>
<evidence type="ECO:0000259" key="14">
    <source>
        <dbReference type="Pfam" id="PF00136"/>
    </source>
</evidence>
<evidence type="ECO:0000256" key="10">
    <source>
        <dbReference type="ARBA" id="ARBA00023125"/>
    </source>
</evidence>
<dbReference type="GO" id="GO:0003682">
    <property type="term" value="F:chromatin binding"/>
    <property type="evidence" value="ECO:0007669"/>
    <property type="project" value="TreeGrafter"/>
</dbReference>
<keyword evidence="6" id="KW-0479">Metal-binding</keyword>
<sequence>MADRSRREKKSKLDKLAEYKRLREGGRREWKEEDDAKLYDEVTEDQYKAIVRGRLARDDFVVDDGVQGYMDTGVDDFEETGDYEESGDERASKSKKSKGDSKLKAKSKSKAPPPAVTPSISAYRPVVSAEAETDFMASLLGDMDSIPAKPPPKSRKRKQESVPLYDDRDSSPSSHHPSRGSIHGYRSSGDIDLSSDGPIDDGALSAMPSSDDNLFSPMKKPRTELRDLAPAIQKMGKMDVQETDEYDASFDEIDMQDFMNVDEDEILGSSPSKPQPAKGGMKMEVDAEVKPLRTIDSNVRAQDKKVKKQDETPSWLSVYDSLSVNTNDNLGPLENPSVESSANNKKYADSVFEEDGSLRFFWLDYLEHDGRLYFTGKAQDKASKAWISCCVTVENLQRNLFVLPRERRVEEDEITGDVYETDVVPELTDIYNDFDRIRKKAGIKKWKAKFVKRKYAFGEKDVPKGESQWLKVVYGFDEPQLQNNLSSPNIARVFGTNTSAFELLVLKRKIMGPCWLQVKKPMIDTKGVSWCKVEAVVSDPKDINPFSDADPQAPRELPPLTVMSLSVRTIVNHKANIREIVCATSRTWSNIELEDPTPPESQPCTVRTFVRPLDRFPPNFEARARNNGKGVIHPMANEHALLNNLLITIYRADPDVIVGHEFLGVSLDVLLHRLRELKVNHWSRVGRFRRSKWPNIGRQGTNLRFLNGRLLCDLASDSAKGMISSTTWSLTEMCKTHLKGDRQDIDPDDTASYFDSSVSSPDRLLTFVRHCELDAHYQMALAAKVQILPLTRQLTNLAGNSWNKTLNGGRAERNEYILLHEFHRLKYICPDKLYGKKAATAEKVETQDDDGDGTKTTKGKKDKYKGGLVFEPKRGLWDKFILVMDFNSLYPSIIQEYNIDFTTVDKVEDEDGEEKIPEPPSNEVAQGVLPRLIATLVSRRRQVKALMKDRKATQAQLLQWDIKQMALKLTANSMYGCLGFEYSRFYARPLAALTTFKGREILTHTRELAESLQLDVVYGDTDSVFVNSNVTDLAEALKISAEFKKAVNDRYKLLEIDLDGIFQRLLLLQKKKYAAVKVEDGGRTSTEVKGLDMKRREYCVLSKTTSQYVLEQILSGEATENVVERIHEYLTTLGEDVRAGKMKLDDFIIFKRLGKNPEDYPDAKSQPHVQVALRMKARGGTARSGDVIPYVFCLGENGETSKSTQADKAKHPDEVRRSDLKIDYEYYLAHQLLPPIERLCEPIEGTDRARLAECLGLDPNRYRSSGEAEERHFGTLDSLMSDAERFKDMDPFLVRCRSCQGEVAFEPIANRDLSLLRPAGPTCPACQSKMSEASLQVQLETQIREHISKYYESWTVCDDPTCGNRTRVMGVYGRRCLRNGCRGLVAFEYNDAQLYNQLRFYSSLFDADKALKSASGVRADEIRALTDMQGHFLQTMTNTVKKYLDQCGRRWVELSGLFSFMKV</sequence>
<dbReference type="InterPro" id="IPR045846">
    <property type="entry name" value="POLBc_alpha"/>
</dbReference>
<dbReference type="InterPro" id="IPR024647">
    <property type="entry name" value="DNA_pol_a_cat_su_N"/>
</dbReference>
<keyword evidence="11" id="KW-0539">Nucleus</keyword>
<dbReference type="InterPro" id="IPR042087">
    <property type="entry name" value="DNA_pol_B_thumb"/>
</dbReference>
<feature type="domain" description="Zinc finger DNA-directed DNA polymerase family B alpha" evidence="16">
    <location>
        <begin position="1279"/>
        <end position="1458"/>
    </location>
</feature>
<dbReference type="InterPro" id="IPR012337">
    <property type="entry name" value="RNaseH-like_sf"/>
</dbReference>
<dbReference type="InterPro" id="IPR038256">
    <property type="entry name" value="Pol_alpha_znc_sf"/>
</dbReference>
<dbReference type="InterPro" id="IPR043502">
    <property type="entry name" value="DNA/RNA_pol_sf"/>
</dbReference>
<feature type="region of interest" description="Disordered" evidence="13">
    <location>
        <begin position="841"/>
        <end position="862"/>
    </location>
</feature>
<dbReference type="Pfam" id="PF12254">
    <property type="entry name" value="DNA_pol_alpha_N"/>
    <property type="match status" value="1"/>
</dbReference>
<dbReference type="GO" id="GO:0003688">
    <property type="term" value="F:DNA replication origin binding"/>
    <property type="evidence" value="ECO:0007669"/>
    <property type="project" value="TreeGrafter"/>
</dbReference>
<feature type="domain" description="DNA polymerase alpha catalytic subunit N-terminal" evidence="17">
    <location>
        <begin position="16"/>
        <end position="78"/>
    </location>
</feature>
<dbReference type="GO" id="GO:0005658">
    <property type="term" value="C:alpha DNA polymerase:primase complex"/>
    <property type="evidence" value="ECO:0007669"/>
    <property type="project" value="TreeGrafter"/>
</dbReference>
<dbReference type="InterPro" id="IPR015088">
    <property type="entry name" value="Znf_DNA-dir_DNA_pol_B_alpha"/>
</dbReference>
<evidence type="ECO:0000313" key="18">
    <source>
        <dbReference type="EMBL" id="OCH96349.1"/>
    </source>
</evidence>
<dbReference type="Pfam" id="PF03104">
    <property type="entry name" value="DNA_pol_B_exo1"/>
    <property type="match status" value="1"/>
</dbReference>
<dbReference type="EMBL" id="KV722331">
    <property type="protein sequence ID" value="OCH96349.1"/>
    <property type="molecule type" value="Genomic_DNA"/>
</dbReference>
<feature type="compositionally biased region" description="Acidic residues" evidence="13">
    <location>
        <begin position="73"/>
        <end position="87"/>
    </location>
</feature>
<keyword evidence="3 12" id="KW-0808">Transferase</keyword>
<dbReference type="Gene3D" id="3.30.420.10">
    <property type="entry name" value="Ribonuclease H-like superfamily/Ribonuclease H"/>
    <property type="match status" value="1"/>
</dbReference>
<evidence type="ECO:0000256" key="9">
    <source>
        <dbReference type="ARBA" id="ARBA00022932"/>
    </source>
</evidence>
<dbReference type="GO" id="GO:0006273">
    <property type="term" value="P:lagging strand elongation"/>
    <property type="evidence" value="ECO:0007669"/>
    <property type="project" value="TreeGrafter"/>
</dbReference>
<protein>
    <recommendedName>
        <fullName evidence="12">DNA polymerase</fullName>
        <ecNumber evidence="12">2.7.7.7</ecNumber>
    </recommendedName>
</protein>
<dbReference type="GO" id="GO:0003887">
    <property type="term" value="F:DNA-directed DNA polymerase activity"/>
    <property type="evidence" value="ECO:0007669"/>
    <property type="project" value="UniProtKB-KW"/>
</dbReference>
<dbReference type="EC" id="2.7.7.7" evidence="12"/>
<organism evidence="18 19">
    <name type="scientific">Obba rivulosa</name>
    <dbReference type="NCBI Taxonomy" id="1052685"/>
    <lineage>
        <taxon>Eukaryota</taxon>
        <taxon>Fungi</taxon>
        <taxon>Dikarya</taxon>
        <taxon>Basidiomycota</taxon>
        <taxon>Agaricomycotina</taxon>
        <taxon>Agaricomycetes</taxon>
        <taxon>Polyporales</taxon>
        <taxon>Gelatoporiaceae</taxon>
        <taxon>Obba</taxon>
    </lineage>
</organism>
<evidence type="ECO:0000256" key="1">
    <source>
        <dbReference type="ARBA" id="ARBA00004123"/>
    </source>
</evidence>
<dbReference type="PROSITE" id="PS00116">
    <property type="entry name" value="DNA_POLYMERASE_B"/>
    <property type="match status" value="1"/>
</dbReference>
<dbReference type="InterPro" id="IPR036397">
    <property type="entry name" value="RNaseH_sf"/>
</dbReference>
<dbReference type="CDD" id="cd05776">
    <property type="entry name" value="DNA_polB_alpha_exo"/>
    <property type="match status" value="1"/>
</dbReference>
<dbReference type="Gene3D" id="3.30.70.2820">
    <property type="match status" value="1"/>
</dbReference>
<keyword evidence="4 12" id="KW-0548">Nucleotidyltransferase</keyword>
<dbReference type="GO" id="GO:0000166">
    <property type="term" value="F:nucleotide binding"/>
    <property type="evidence" value="ECO:0007669"/>
    <property type="project" value="InterPro"/>
</dbReference>
<keyword evidence="10 12" id="KW-0238">DNA-binding</keyword>
<dbReference type="Proteomes" id="UP000250043">
    <property type="component" value="Unassembled WGS sequence"/>
</dbReference>
<dbReference type="SUPFAM" id="SSF53098">
    <property type="entry name" value="Ribonuclease H-like"/>
    <property type="match status" value="1"/>
</dbReference>
<dbReference type="InterPro" id="IPR017964">
    <property type="entry name" value="DNA-dir_DNA_pol_B_CS"/>
</dbReference>
<evidence type="ECO:0000259" key="15">
    <source>
        <dbReference type="Pfam" id="PF03104"/>
    </source>
</evidence>
<dbReference type="FunFam" id="3.30.70.2820:FF:000001">
    <property type="entry name" value="DNA polymerase"/>
    <property type="match status" value="1"/>
</dbReference>
<dbReference type="Gene3D" id="3.90.1600.10">
    <property type="entry name" value="Palm domain of DNA polymerase"/>
    <property type="match status" value="1"/>
</dbReference>
<dbReference type="PANTHER" id="PTHR45861:SF1">
    <property type="entry name" value="DNA POLYMERASE ALPHA CATALYTIC SUBUNIT"/>
    <property type="match status" value="1"/>
</dbReference>
<feature type="domain" description="DNA-directed DNA polymerase family B exonuclease" evidence="15">
    <location>
        <begin position="492"/>
        <end position="732"/>
    </location>
</feature>
<feature type="domain" description="DNA-directed DNA polymerase family B multifunctional" evidence="14">
    <location>
        <begin position="801"/>
        <end position="1243"/>
    </location>
</feature>
<evidence type="ECO:0000256" key="13">
    <source>
        <dbReference type="SAM" id="MobiDB-lite"/>
    </source>
</evidence>
<keyword evidence="5 12" id="KW-0235">DNA replication</keyword>
<dbReference type="Gene3D" id="1.10.3200.20">
    <property type="entry name" value="DNA Polymerase alpha, zinc finger"/>
    <property type="match status" value="1"/>
</dbReference>
<evidence type="ECO:0000256" key="8">
    <source>
        <dbReference type="ARBA" id="ARBA00022833"/>
    </source>
</evidence>
<dbReference type="OrthoDB" id="6755010at2759"/>
<evidence type="ECO:0000259" key="17">
    <source>
        <dbReference type="Pfam" id="PF12254"/>
    </source>
</evidence>
<evidence type="ECO:0000256" key="4">
    <source>
        <dbReference type="ARBA" id="ARBA00022695"/>
    </source>
</evidence>
<evidence type="ECO:0000256" key="6">
    <source>
        <dbReference type="ARBA" id="ARBA00022723"/>
    </source>
</evidence>
<dbReference type="InterPro" id="IPR023211">
    <property type="entry name" value="DNA_pol_palm_dom_sf"/>
</dbReference>
<dbReference type="NCBIfam" id="TIGR00592">
    <property type="entry name" value="pol2"/>
    <property type="match status" value="1"/>
</dbReference>
<reference evidence="18 19" key="1">
    <citation type="submission" date="2016-07" db="EMBL/GenBank/DDBJ databases">
        <title>Draft genome of the white-rot fungus Obba rivulosa 3A-2.</title>
        <authorList>
            <consortium name="DOE Joint Genome Institute"/>
            <person name="Miettinen O."/>
            <person name="Riley R."/>
            <person name="Acob R."/>
            <person name="Barry K."/>
            <person name="Cullen D."/>
            <person name="De Vries R."/>
            <person name="Hainaut M."/>
            <person name="Hatakka A."/>
            <person name="Henrissat B."/>
            <person name="Hilden K."/>
            <person name="Kuo R."/>
            <person name="Labutti K."/>
            <person name="Lipzen A."/>
            <person name="Makela M.R."/>
            <person name="Sandor L."/>
            <person name="Spatafora J.W."/>
            <person name="Grigoriev I.V."/>
            <person name="Hibbett D.S."/>
        </authorList>
    </citation>
    <scope>NUCLEOTIDE SEQUENCE [LARGE SCALE GENOMIC DNA]</scope>
    <source>
        <strain evidence="18 19">3A-2</strain>
    </source>
</reference>
<comment type="subcellular location">
    <subcellularLocation>
        <location evidence="1">Nucleus</location>
    </subcellularLocation>
</comment>
<dbReference type="PRINTS" id="PR00106">
    <property type="entry name" value="DNAPOLB"/>
</dbReference>
<dbReference type="Gene3D" id="1.10.132.60">
    <property type="entry name" value="DNA polymerase family B, C-terminal domain"/>
    <property type="match status" value="1"/>
</dbReference>
<dbReference type="FunFam" id="3.30.420.10:FF:000036">
    <property type="entry name" value="DNA polymerase"/>
    <property type="match status" value="1"/>
</dbReference>
<dbReference type="GO" id="GO:0008270">
    <property type="term" value="F:zinc ion binding"/>
    <property type="evidence" value="ECO:0007669"/>
    <property type="project" value="UniProtKB-KW"/>
</dbReference>
<evidence type="ECO:0000256" key="2">
    <source>
        <dbReference type="ARBA" id="ARBA00005755"/>
    </source>
</evidence>
<dbReference type="InterPro" id="IPR006133">
    <property type="entry name" value="DNA-dir_DNA_pol_B_exonuc"/>
</dbReference>
<dbReference type="GO" id="GO:1902975">
    <property type="term" value="P:mitotic DNA replication initiation"/>
    <property type="evidence" value="ECO:0007669"/>
    <property type="project" value="InterPro"/>
</dbReference>
<feature type="region of interest" description="Disordered" evidence="13">
    <location>
        <begin position="65"/>
        <end position="122"/>
    </location>
</feature>
<evidence type="ECO:0000256" key="7">
    <source>
        <dbReference type="ARBA" id="ARBA00022771"/>
    </source>
</evidence>
<dbReference type="SUPFAM" id="SSF56672">
    <property type="entry name" value="DNA/RNA polymerases"/>
    <property type="match status" value="1"/>
</dbReference>
<dbReference type="SMART" id="SM00486">
    <property type="entry name" value="POLBc"/>
    <property type="match status" value="1"/>
</dbReference>
<evidence type="ECO:0000313" key="19">
    <source>
        <dbReference type="Proteomes" id="UP000250043"/>
    </source>
</evidence>
<keyword evidence="7" id="KW-0863">Zinc-finger</keyword>
<dbReference type="InterPro" id="IPR006134">
    <property type="entry name" value="DNA-dir_DNA_pol_B_multi_dom"/>
</dbReference>
<dbReference type="FunFam" id="1.10.132.60:FF:000004">
    <property type="entry name" value="DNA polymerase"/>
    <property type="match status" value="1"/>
</dbReference>
<dbReference type="FunFam" id="1.10.287.690:FF:000003">
    <property type="entry name" value="DNA polymerase"/>
    <property type="match status" value="1"/>
</dbReference>
<dbReference type="Gene3D" id="1.10.287.690">
    <property type="entry name" value="Helix hairpin bin"/>
    <property type="match status" value="1"/>
</dbReference>
<dbReference type="Gene3D" id="6.10.10.100">
    <property type="match status" value="1"/>
</dbReference>
<feature type="region of interest" description="Disordered" evidence="13">
    <location>
        <begin position="141"/>
        <end position="226"/>
    </location>
</feature>
<evidence type="ECO:0000259" key="16">
    <source>
        <dbReference type="Pfam" id="PF08996"/>
    </source>
</evidence>
<comment type="catalytic activity">
    <reaction evidence="12">
        <text>DNA(n) + a 2'-deoxyribonucleoside 5'-triphosphate = DNA(n+1) + diphosphate</text>
        <dbReference type="Rhea" id="RHEA:22508"/>
        <dbReference type="Rhea" id="RHEA-COMP:17339"/>
        <dbReference type="Rhea" id="RHEA-COMP:17340"/>
        <dbReference type="ChEBI" id="CHEBI:33019"/>
        <dbReference type="ChEBI" id="CHEBI:61560"/>
        <dbReference type="ChEBI" id="CHEBI:173112"/>
        <dbReference type="EC" id="2.7.7.7"/>
    </reaction>
</comment>
<accession>A0A8E2DUQ5</accession>
<proteinExistence type="inferred from homology"/>
<keyword evidence="19" id="KW-1185">Reference proteome</keyword>
<dbReference type="InterPro" id="IPR006172">
    <property type="entry name" value="DNA-dir_DNA_pol_B"/>
</dbReference>
<dbReference type="Pfam" id="PF00136">
    <property type="entry name" value="DNA_pol_B"/>
    <property type="match status" value="1"/>
</dbReference>
<dbReference type="Gene3D" id="2.40.50.730">
    <property type="match status" value="1"/>
</dbReference>
<evidence type="ECO:0000256" key="11">
    <source>
        <dbReference type="ARBA" id="ARBA00023242"/>
    </source>
</evidence>
<keyword evidence="9 12" id="KW-0239">DNA-directed DNA polymerase</keyword>
<dbReference type="CDD" id="cd05532">
    <property type="entry name" value="POLBc_alpha"/>
    <property type="match status" value="1"/>
</dbReference>
<evidence type="ECO:0000256" key="12">
    <source>
        <dbReference type="RuleBase" id="RU000442"/>
    </source>
</evidence>
<keyword evidence="8" id="KW-0862">Zinc</keyword>
<name>A0A8E2DUQ5_9APHY</name>
<evidence type="ECO:0000256" key="3">
    <source>
        <dbReference type="ARBA" id="ARBA00022679"/>
    </source>
</evidence>